<keyword evidence="2 8" id="KW-0699">rRNA-binding</keyword>
<keyword evidence="3 8" id="KW-0694">RNA-binding</keyword>
<reference evidence="11 12" key="1">
    <citation type="journal article" date="2016" name="Genome Announc.">
        <title>First Complete Genome Sequence of a Subdivision 6 Acidobacterium Strain.</title>
        <authorList>
            <person name="Huang S."/>
            <person name="Vieira S."/>
            <person name="Bunk B."/>
            <person name="Riedel T."/>
            <person name="Sproer C."/>
            <person name="Overmann J."/>
        </authorList>
    </citation>
    <scope>NUCLEOTIDE SEQUENCE [LARGE SCALE GENOMIC DNA]</scope>
    <source>
        <strain evidence="12">DSM 100886 HEG_-6_39</strain>
    </source>
</reference>
<keyword evidence="4 8" id="KW-0689">Ribosomal protein</keyword>
<dbReference type="RefSeq" id="WP_110173157.1">
    <property type="nucleotide sequence ID" value="NZ_CP015136.1"/>
</dbReference>
<evidence type="ECO:0000313" key="12">
    <source>
        <dbReference type="Proteomes" id="UP000076079"/>
    </source>
</evidence>
<dbReference type="OrthoDB" id="9806396at2"/>
<dbReference type="GO" id="GO:0006412">
    <property type="term" value="P:translation"/>
    <property type="evidence" value="ECO:0007669"/>
    <property type="project" value="UniProtKB-UniRule"/>
</dbReference>
<dbReference type="Gene3D" id="3.30.300.20">
    <property type="match status" value="1"/>
</dbReference>
<gene>
    <name evidence="8 11" type="primary">rpsC</name>
    <name evidence="11" type="ORF">LuPra_04873</name>
</gene>
<dbReference type="SUPFAM" id="SSF54821">
    <property type="entry name" value="Ribosomal protein S3 C-terminal domain"/>
    <property type="match status" value="1"/>
</dbReference>
<evidence type="ECO:0000256" key="2">
    <source>
        <dbReference type="ARBA" id="ARBA00022730"/>
    </source>
</evidence>
<dbReference type="InterPro" id="IPR004087">
    <property type="entry name" value="KH_dom"/>
</dbReference>
<dbReference type="KEGG" id="abac:LuPra_04873"/>
<dbReference type="EMBL" id="CP015136">
    <property type="protein sequence ID" value="AMY11622.1"/>
    <property type="molecule type" value="Genomic_DNA"/>
</dbReference>
<dbReference type="NCBIfam" id="TIGR01009">
    <property type="entry name" value="rpsC_bact"/>
    <property type="match status" value="1"/>
</dbReference>
<evidence type="ECO:0000256" key="9">
    <source>
        <dbReference type="RuleBase" id="RU003624"/>
    </source>
</evidence>
<evidence type="ECO:0000256" key="5">
    <source>
        <dbReference type="ARBA" id="ARBA00023274"/>
    </source>
</evidence>
<evidence type="ECO:0000313" key="11">
    <source>
        <dbReference type="EMBL" id="AMY11622.1"/>
    </source>
</evidence>
<dbReference type="GO" id="GO:0019843">
    <property type="term" value="F:rRNA binding"/>
    <property type="evidence" value="ECO:0007669"/>
    <property type="project" value="UniProtKB-UniRule"/>
</dbReference>
<protein>
    <recommendedName>
        <fullName evidence="7 8">Small ribosomal subunit protein uS3</fullName>
    </recommendedName>
</protein>
<dbReference type="InterPro" id="IPR005704">
    <property type="entry name" value="Ribosomal_uS3_bac-typ"/>
</dbReference>
<dbReference type="Gene3D" id="3.30.1140.32">
    <property type="entry name" value="Ribosomal protein S3, C-terminal domain"/>
    <property type="match status" value="1"/>
</dbReference>
<feature type="domain" description="KH type-2" evidence="10">
    <location>
        <begin position="38"/>
        <end position="106"/>
    </location>
</feature>
<dbReference type="Pfam" id="PF07650">
    <property type="entry name" value="KH_2"/>
    <property type="match status" value="1"/>
</dbReference>
<dbReference type="STRING" id="1855912.LuPra_04873"/>
<sequence length="229" mass="26250">MGQKVHPYGFRLGFNKTWRSRWFADKDYAKLLHEDLKLRDDLKKRFAHAGVSKVEIERAANKLKIDIHTSRPGIIIGRKGAEVDKLKAQVQKRTNREVFINIQEIQKPELDAQLIAESVAMQLEKRIAFRRAMRKAVESALRFGARGIKVRVSGRLNGAEIARSEWYLHGQLPLQTLRADIDYGFSEARTTYGAIGVKVWLFQGERLVPKLGREEEQYRSPRRAAGGRG</sequence>
<organism evidence="11 12">
    <name type="scientific">Luteitalea pratensis</name>
    <dbReference type="NCBI Taxonomy" id="1855912"/>
    <lineage>
        <taxon>Bacteria</taxon>
        <taxon>Pseudomonadati</taxon>
        <taxon>Acidobacteriota</taxon>
        <taxon>Vicinamibacteria</taxon>
        <taxon>Vicinamibacterales</taxon>
        <taxon>Vicinamibacteraceae</taxon>
        <taxon>Luteitalea</taxon>
    </lineage>
</organism>
<dbReference type="InterPro" id="IPR004044">
    <property type="entry name" value="KH_dom_type_2"/>
</dbReference>
<keyword evidence="12" id="KW-1185">Reference proteome</keyword>
<evidence type="ECO:0000256" key="3">
    <source>
        <dbReference type="ARBA" id="ARBA00022884"/>
    </source>
</evidence>
<dbReference type="GO" id="GO:0003729">
    <property type="term" value="F:mRNA binding"/>
    <property type="evidence" value="ECO:0007669"/>
    <property type="project" value="UniProtKB-UniRule"/>
</dbReference>
<dbReference type="InterPro" id="IPR015946">
    <property type="entry name" value="KH_dom-like_a/b"/>
</dbReference>
<dbReference type="PROSITE" id="PS50823">
    <property type="entry name" value="KH_TYPE_2"/>
    <property type="match status" value="1"/>
</dbReference>
<dbReference type="Pfam" id="PF00189">
    <property type="entry name" value="Ribosomal_S3_C"/>
    <property type="match status" value="1"/>
</dbReference>
<comment type="similarity">
    <text evidence="1 8 9">Belongs to the universal ribosomal protein uS3 family.</text>
</comment>
<evidence type="ECO:0000256" key="7">
    <source>
        <dbReference type="ARBA" id="ARBA00035257"/>
    </source>
</evidence>
<keyword evidence="5 8" id="KW-0687">Ribonucleoprotein</keyword>
<dbReference type="HAMAP" id="MF_01309_B">
    <property type="entry name" value="Ribosomal_uS3_B"/>
    <property type="match status" value="1"/>
</dbReference>
<dbReference type="GO" id="GO:0022627">
    <property type="term" value="C:cytosolic small ribosomal subunit"/>
    <property type="evidence" value="ECO:0007669"/>
    <property type="project" value="TreeGrafter"/>
</dbReference>
<dbReference type="PANTHER" id="PTHR11760">
    <property type="entry name" value="30S/40S RIBOSOMAL PROTEIN S3"/>
    <property type="match status" value="1"/>
</dbReference>
<evidence type="ECO:0000256" key="1">
    <source>
        <dbReference type="ARBA" id="ARBA00010761"/>
    </source>
</evidence>
<proteinExistence type="inferred from homology"/>
<name>A0A143PSP6_LUTPR</name>
<evidence type="ECO:0000259" key="10">
    <source>
        <dbReference type="PROSITE" id="PS50823"/>
    </source>
</evidence>
<dbReference type="InterPro" id="IPR001351">
    <property type="entry name" value="Ribosomal_uS3_C"/>
</dbReference>
<evidence type="ECO:0000256" key="6">
    <source>
        <dbReference type="ARBA" id="ARBA00024998"/>
    </source>
</evidence>
<dbReference type="Proteomes" id="UP000076079">
    <property type="component" value="Chromosome"/>
</dbReference>
<dbReference type="InterPro" id="IPR057258">
    <property type="entry name" value="Ribosomal_uS3"/>
</dbReference>
<evidence type="ECO:0000256" key="8">
    <source>
        <dbReference type="HAMAP-Rule" id="MF_01309"/>
    </source>
</evidence>
<dbReference type="PATRIC" id="fig|1813736.3.peg.5131"/>
<dbReference type="SUPFAM" id="SSF54814">
    <property type="entry name" value="Prokaryotic type KH domain (KH-domain type II)"/>
    <property type="match status" value="1"/>
</dbReference>
<dbReference type="FunFam" id="3.30.300.20:FF:000001">
    <property type="entry name" value="30S ribosomal protein S3"/>
    <property type="match status" value="1"/>
</dbReference>
<accession>A0A143PSP6</accession>
<dbReference type="InterPro" id="IPR009019">
    <property type="entry name" value="KH_sf_prok-type"/>
</dbReference>
<dbReference type="InterPro" id="IPR018280">
    <property type="entry name" value="Ribosomal_uS3_CS"/>
</dbReference>
<reference evidence="12" key="2">
    <citation type="submission" date="2016-04" db="EMBL/GenBank/DDBJ databases">
        <title>First Complete Genome Sequence of a Subdivision 6 Acidobacterium.</title>
        <authorList>
            <person name="Huang S."/>
            <person name="Vieira S."/>
            <person name="Bunk B."/>
            <person name="Riedel T."/>
            <person name="Sproeer C."/>
            <person name="Overmann J."/>
        </authorList>
    </citation>
    <scope>NUCLEOTIDE SEQUENCE [LARGE SCALE GENOMIC DNA]</scope>
    <source>
        <strain evidence="12">DSM 100886 HEG_-6_39</strain>
    </source>
</reference>
<dbReference type="SMART" id="SM00322">
    <property type="entry name" value="KH"/>
    <property type="match status" value="1"/>
</dbReference>
<dbReference type="GO" id="GO:0003735">
    <property type="term" value="F:structural constituent of ribosome"/>
    <property type="evidence" value="ECO:0007669"/>
    <property type="project" value="InterPro"/>
</dbReference>
<comment type="function">
    <text evidence="6 8">Binds the lower part of the 30S subunit head. Binds mRNA in the 70S ribosome, positioning it for translation.</text>
</comment>
<dbReference type="CDD" id="cd02412">
    <property type="entry name" value="KH-II_30S_S3"/>
    <property type="match status" value="1"/>
</dbReference>
<evidence type="ECO:0000256" key="4">
    <source>
        <dbReference type="ARBA" id="ARBA00022980"/>
    </source>
</evidence>
<dbReference type="PANTHER" id="PTHR11760:SF19">
    <property type="entry name" value="SMALL RIBOSOMAL SUBUNIT PROTEIN US3C"/>
    <property type="match status" value="1"/>
</dbReference>
<dbReference type="AlphaFoldDB" id="A0A143PSP6"/>
<dbReference type="PROSITE" id="PS00548">
    <property type="entry name" value="RIBOSOMAL_S3"/>
    <property type="match status" value="1"/>
</dbReference>
<comment type="subunit">
    <text evidence="8">Part of the 30S ribosomal subunit. Forms a tight complex with proteins S10 and S14.</text>
</comment>
<dbReference type="InterPro" id="IPR036419">
    <property type="entry name" value="Ribosomal_S3_C_sf"/>
</dbReference>